<protein>
    <submittedName>
        <fullName evidence="4">PE-PPE domain-containing protein</fullName>
    </submittedName>
</protein>
<dbReference type="InterPro" id="IPR013228">
    <property type="entry name" value="PE-PPE_C"/>
</dbReference>
<reference evidence="4 5" key="1">
    <citation type="journal article" date="2019" name="Environ. Microbiol.">
        <title>Species interactions and distinct microbial communities in high Arctic permafrost affected cryosols are associated with the CH4 and CO2 gas fluxes.</title>
        <authorList>
            <person name="Altshuler I."/>
            <person name="Hamel J."/>
            <person name="Turney S."/>
            <person name="Magnuson E."/>
            <person name="Levesque R."/>
            <person name="Greer C."/>
            <person name="Whyte L.G."/>
        </authorList>
    </citation>
    <scope>NUCLEOTIDE SEQUENCE [LARGE SCALE GENOMIC DNA]</scope>
    <source>
        <strain evidence="4 5">S5.20</strain>
    </source>
</reference>
<dbReference type="SUPFAM" id="SSF53474">
    <property type="entry name" value="alpha/beta-Hydrolases"/>
    <property type="match status" value="1"/>
</dbReference>
<feature type="region of interest" description="Disordered" evidence="1">
    <location>
        <begin position="477"/>
        <end position="544"/>
    </location>
</feature>
<name>A0A502ED12_9MYCO</name>
<dbReference type="Pfam" id="PF08237">
    <property type="entry name" value="PE-PPE"/>
    <property type="match status" value="1"/>
</dbReference>
<dbReference type="EMBL" id="RCZG01000004">
    <property type="protein sequence ID" value="TPG34271.1"/>
    <property type="molecule type" value="Genomic_DNA"/>
</dbReference>
<feature type="compositionally biased region" description="Basic and acidic residues" evidence="1">
    <location>
        <begin position="477"/>
        <end position="512"/>
    </location>
</feature>
<dbReference type="InterPro" id="IPR029058">
    <property type="entry name" value="AB_hydrolase_fold"/>
</dbReference>
<dbReference type="Gene3D" id="3.40.50.1820">
    <property type="entry name" value="alpha/beta hydrolase"/>
    <property type="match status" value="1"/>
</dbReference>
<gene>
    <name evidence="4" type="ORF">EAH80_11840</name>
</gene>
<feature type="transmembrane region" description="Helical" evidence="2">
    <location>
        <begin position="41"/>
        <end position="73"/>
    </location>
</feature>
<evidence type="ECO:0000313" key="4">
    <source>
        <dbReference type="EMBL" id="TPG34271.1"/>
    </source>
</evidence>
<comment type="caution">
    <text evidence="4">The sequence shown here is derived from an EMBL/GenBank/DDBJ whole genome shotgun (WGS) entry which is preliminary data.</text>
</comment>
<feature type="compositionally biased region" description="Polar residues" evidence="1">
    <location>
        <begin position="525"/>
        <end position="544"/>
    </location>
</feature>
<evidence type="ECO:0000256" key="2">
    <source>
        <dbReference type="SAM" id="Phobius"/>
    </source>
</evidence>
<keyword evidence="5" id="KW-1185">Reference proteome</keyword>
<dbReference type="AlphaFoldDB" id="A0A502ED12"/>
<evidence type="ECO:0000256" key="1">
    <source>
        <dbReference type="SAM" id="MobiDB-lite"/>
    </source>
</evidence>
<proteinExistence type="predicted"/>
<sequence length="544" mass="57144">MALNYPCATRRCASMPKESALAWLEGAVTGGRLMRRTIRSVGILLVAMLGTVGLAIGSAFSAALAFGAIGLFVPGTGTPDANGIANYLSNARDRYTLNTPCNSAADCPTTLENPEDPSLLGINYPASFFPLVIFPGWCRSGPDGCDKWNVSVGKGTDMLDMQLAQYLDITSTEQVTLFGYSQGGAVISNELQRIAALNLDQSVLDRLHVVTIGGIENPDGGLWQRLGFLPRIPFLDISFNPAMKTDNGFDTTAIGFEYDPVTYAPRYWGNPLALLNAVAALETVHGYYLSPDGTPPSGQLPYGYTPETLATQLDCKESPDNCRYGSSGETTYIMIPATSLPIFDLIMGLVPAPLKPLVKPFVNLLTPVTKLLIDLGYDWSGDPDKPTRLSILPFNPLTFHPVQFSVQFVQAIGQGIRDALNGGPSTVAPVTTAPVTTTVVAEKTTTVAATTDTSAAADKGPVATAAAEKKAKAADARAEKKAEKAAKAADNAAKKDAKAAERAAKKAAREAARANAGVTTIGAKTGSTKVGADSSTASSEKQAA</sequence>
<keyword evidence="2" id="KW-1133">Transmembrane helix</keyword>
<evidence type="ECO:0000259" key="3">
    <source>
        <dbReference type="Pfam" id="PF08237"/>
    </source>
</evidence>
<feature type="domain" description="PE-PPE" evidence="3">
    <location>
        <begin position="122"/>
        <end position="378"/>
    </location>
</feature>
<accession>A0A502ED12</accession>
<evidence type="ECO:0000313" key="5">
    <source>
        <dbReference type="Proteomes" id="UP000320095"/>
    </source>
</evidence>
<keyword evidence="2" id="KW-0812">Transmembrane</keyword>
<keyword evidence="2" id="KW-0472">Membrane</keyword>
<dbReference type="Proteomes" id="UP000320095">
    <property type="component" value="Unassembled WGS sequence"/>
</dbReference>
<organism evidence="4 5">
    <name type="scientific">Mycolicibacterium hodleri</name>
    <dbReference type="NCBI Taxonomy" id="49897"/>
    <lineage>
        <taxon>Bacteria</taxon>
        <taxon>Bacillati</taxon>
        <taxon>Actinomycetota</taxon>
        <taxon>Actinomycetes</taxon>
        <taxon>Mycobacteriales</taxon>
        <taxon>Mycobacteriaceae</taxon>
        <taxon>Mycolicibacterium</taxon>
    </lineage>
</organism>